<accession>D8QBF3</accession>
<feature type="non-terminal residue" evidence="1">
    <location>
        <position position="333"/>
    </location>
</feature>
<keyword evidence="2" id="KW-1185">Reference proteome</keyword>
<dbReference type="KEGG" id="scm:SCHCO_02585157"/>
<dbReference type="GeneID" id="9594000"/>
<dbReference type="InParanoid" id="D8QBF3"/>
<name>D8QBF3_SCHCM</name>
<dbReference type="RefSeq" id="XP_003029250.1">
    <property type="nucleotide sequence ID" value="XM_003029204.1"/>
</dbReference>
<sequence>MERLKLYKHHTTQLCSNCGYSFTSVCGDHDLARLARTDYLPNSDHSREWLRSGLATLEASLQDCDAELARFEAALWRFQLHKTSIEDSVADARALLAPIRYVPPEVLRAIAAYTLPPTWFDDSIGTNTWPFAQVCHVWREIALGLRWPSADFRLPDWELDWRGLRGESLIAAVTEYIQRSGGYPLRVSVGPEHSVTSWIPINPQVWQVIWANADRLQALDSVTSLVNGIPYPFLPELASLSIRGHPPDESEDETVALPDTTLVPNLRKLQLSFAGSPASSGFDWSRLHVLDVRCERLDDLHALSFCLFRHAQGFPKWKEVPTVGLTCNQLGRT</sequence>
<dbReference type="Proteomes" id="UP000007431">
    <property type="component" value="Unassembled WGS sequence"/>
</dbReference>
<evidence type="ECO:0000313" key="1">
    <source>
        <dbReference type="EMBL" id="EFI94347.1"/>
    </source>
</evidence>
<dbReference type="AlphaFoldDB" id="D8QBF3"/>
<dbReference type="EMBL" id="GL377309">
    <property type="protein sequence ID" value="EFI94347.1"/>
    <property type="molecule type" value="Genomic_DNA"/>
</dbReference>
<reference evidence="1 2" key="1">
    <citation type="journal article" date="2010" name="Nat. Biotechnol.">
        <title>Genome sequence of the model mushroom Schizophyllum commune.</title>
        <authorList>
            <person name="Ohm R.A."/>
            <person name="de Jong J.F."/>
            <person name="Lugones L.G."/>
            <person name="Aerts A."/>
            <person name="Kothe E."/>
            <person name="Stajich J.E."/>
            <person name="de Vries R.P."/>
            <person name="Record E."/>
            <person name="Levasseur A."/>
            <person name="Baker S.E."/>
            <person name="Bartholomew K.A."/>
            <person name="Coutinho P.M."/>
            <person name="Erdmann S."/>
            <person name="Fowler T.J."/>
            <person name="Gathman A.C."/>
            <person name="Lombard V."/>
            <person name="Henrissat B."/>
            <person name="Knabe N."/>
            <person name="Kuees U."/>
            <person name="Lilly W.W."/>
            <person name="Lindquist E."/>
            <person name="Lucas S."/>
            <person name="Magnuson J.K."/>
            <person name="Piumi F."/>
            <person name="Raudaskoski M."/>
            <person name="Salamov A."/>
            <person name="Schmutz J."/>
            <person name="Schwarze F.W.M.R."/>
            <person name="vanKuyk P.A."/>
            <person name="Horton J.S."/>
            <person name="Grigoriev I.V."/>
            <person name="Woesten H.A.B."/>
        </authorList>
    </citation>
    <scope>NUCLEOTIDE SEQUENCE [LARGE SCALE GENOMIC DNA]</scope>
    <source>
        <strain evidence="2">H4-8 / FGSC 9210</strain>
    </source>
</reference>
<dbReference type="OMA" id="WRWLELT"/>
<proteinExistence type="predicted"/>
<organism evidence="2">
    <name type="scientific">Schizophyllum commune (strain H4-8 / FGSC 9210)</name>
    <name type="common">Split gill fungus</name>
    <dbReference type="NCBI Taxonomy" id="578458"/>
    <lineage>
        <taxon>Eukaryota</taxon>
        <taxon>Fungi</taxon>
        <taxon>Dikarya</taxon>
        <taxon>Basidiomycota</taxon>
        <taxon>Agaricomycotina</taxon>
        <taxon>Agaricomycetes</taxon>
        <taxon>Agaricomycetidae</taxon>
        <taxon>Agaricales</taxon>
        <taxon>Schizophyllaceae</taxon>
        <taxon>Schizophyllum</taxon>
    </lineage>
</organism>
<dbReference type="HOGENOM" id="CLU_834601_0_0_1"/>
<dbReference type="VEuPathDB" id="FungiDB:SCHCODRAFT_02585157"/>
<protein>
    <recommendedName>
        <fullName evidence="3">F-box domain-containing protein</fullName>
    </recommendedName>
</protein>
<gene>
    <name evidence="1" type="ORF">SCHCODRAFT_111219</name>
</gene>
<evidence type="ECO:0000313" key="2">
    <source>
        <dbReference type="Proteomes" id="UP000007431"/>
    </source>
</evidence>
<evidence type="ECO:0008006" key="3">
    <source>
        <dbReference type="Google" id="ProtNLM"/>
    </source>
</evidence>
<dbReference type="OrthoDB" id="3248197at2759"/>